<evidence type="ECO:0000256" key="4">
    <source>
        <dbReference type="PROSITE-ProRule" id="PRU00433"/>
    </source>
</evidence>
<keyword evidence="2 4" id="KW-0479">Metal-binding</keyword>
<evidence type="ECO:0000256" key="2">
    <source>
        <dbReference type="ARBA" id="ARBA00022723"/>
    </source>
</evidence>
<dbReference type="Proteomes" id="UP000001625">
    <property type="component" value="Chromosome"/>
</dbReference>
<evidence type="ECO:0000256" key="3">
    <source>
        <dbReference type="ARBA" id="ARBA00023004"/>
    </source>
</evidence>
<organism evidence="7 8">
    <name type="scientific">Sideroxydans lithotrophicus (strain ES-1)</name>
    <dbReference type="NCBI Taxonomy" id="580332"/>
    <lineage>
        <taxon>Bacteria</taxon>
        <taxon>Pseudomonadati</taxon>
        <taxon>Pseudomonadota</taxon>
        <taxon>Betaproteobacteria</taxon>
        <taxon>Nitrosomonadales</taxon>
        <taxon>Gallionellaceae</taxon>
        <taxon>Sideroxydans</taxon>
    </lineage>
</organism>
<dbReference type="HOGENOM" id="CLU_159396_2_1_4"/>
<dbReference type="RefSeq" id="WP_013029177.1">
    <property type="nucleotide sequence ID" value="NC_013959.1"/>
</dbReference>
<dbReference type="InterPro" id="IPR036909">
    <property type="entry name" value="Cyt_c-like_dom_sf"/>
</dbReference>
<dbReference type="OrthoDB" id="9796294at2"/>
<evidence type="ECO:0000256" key="1">
    <source>
        <dbReference type="ARBA" id="ARBA00022617"/>
    </source>
</evidence>
<keyword evidence="1 4" id="KW-0349">Heme</keyword>
<reference evidence="7 8" key="1">
    <citation type="submission" date="2010-03" db="EMBL/GenBank/DDBJ databases">
        <title>Complete sequence of Sideroxydans lithotrophicus ES-1.</title>
        <authorList>
            <consortium name="US DOE Joint Genome Institute"/>
            <person name="Lucas S."/>
            <person name="Copeland A."/>
            <person name="Lapidus A."/>
            <person name="Cheng J.-F."/>
            <person name="Bruce D."/>
            <person name="Goodwin L."/>
            <person name="Pitluck S."/>
            <person name="Munk A.C."/>
            <person name="Detter J.C."/>
            <person name="Han C."/>
            <person name="Tapia R."/>
            <person name="Larimer F."/>
            <person name="Land M."/>
            <person name="Hauser L."/>
            <person name="Kyrpides N."/>
            <person name="Ivanova N."/>
            <person name="Emerson D."/>
            <person name="Woyke T."/>
        </authorList>
    </citation>
    <scope>NUCLEOTIDE SEQUENCE [LARGE SCALE GENOMIC DNA]</scope>
    <source>
        <strain evidence="7 8">ES-1</strain>
    </source>
</reference>
<evidence type="ECO:0000313" key="8">
    <source>
        <dbReference type="Proteomes" id="UP000001625"/>
    </source>
</evidence>
<evidence type="ECO:0000259" key="6">
    <source>
        <dbReference type="PROSITE" id="PS51007"/>
    </source>
</evidence>
<feature type="signal peptide" evidence="5">
    <location>
        <begin position="1"/>
        <end position="17"/>
    </location>
</feature>
<evidence type="ECO:0000256" key="5">
    <source>
        <dbReference type="SAM" id="SignalP"/>
    </source>
</evidence>
<dbReference type="GO" id="GO:0020037">
    <property type="term" value="F:heme binding"/>
    <property type="evidence" value="ECO:0007669"/>
    <property type="project" value="InterPro"/>
</dbReference>
<dbReference type="GO" id="GO:0009055">
    <property type="term" value="F:electron transfer activity"/>
    <property type="evidence" value="ECO:0007669"/>
    <property type="project" value="InterPro"/>
</dbReference>
<protein>
    <recommendedName>
        <fullName evidence="6">Cytochrome c domain-containing protein</fullName>
    </recommendedName>
</protein>
<dbReference type="STRING" id="580332.Slit_1041"/>
<name>D5CQP3_SIDLE</name>
<dbReference type="GO" id="GO:0046872">
    <property type="term" value="F:metal ion binding"/>
    <property type="evidence" value="ECO:0007669"/>
    <property type="project" value="UniProtKB-KW"/>
</dbReference>
<dbReference type="Gene3D" id="1.10.760.10">
    <property type="entry name" value="Cytochrome c-like domain"/>
    <property type="match status" value="1"/>
</dbReference>
<dbReference type="Pfam" id="PF13442">
    <property type="entry name" value="Cytochrome_CBB3"/>
    <property type="match status" value="1"/>
</dbReference>
<gene>
    <name evidence="7" type="ordered locus">Slit_1041</name>
</gene>
<dbReference type="KEGG" id="slt:Slit_1041"/>
<keyword evidence="8" id="KW-1185">Reference proteome</keyword>
<keyword evidence="3 4" id="KW-0408">Iron</keyword>
<feature type="domain" description="Cytochrome c" evidence="6">
    <location>
        <begin position="23"/>
        <end position="97"/>
    </location>
</feature>
<accession>D5CQP3</accession>
<dbReference type="PROSITE" id="PS51007">
    <property type="entry name" value="CYTC"/>
    <property type="match status" value="1"/>
</dbReference>
<dbReference type="eggNOG" id="COG3474">
    <property type="taxonomic scope" value="Bacteria"/>
</dbReference>
<keyword evidence="5" id="KW-0732">Signal</keyword>
<dbReference type="EMBL" id="CP001965">
    <property type="protein sequence ID" value="ADE11279.1"/>
    <property type="molecule type" value="Genomic_DNA"/>
</dbReference>
<sequence precursor="true">MNKYLFLLILAASTAHADPFAKGDATNGKNLFTKYDCNSCHKGKVGGDGNAIFTRPDRIVNSAEMLIARMEQCSGAIGKNLPAQEKLDLAAYLNQKYYHFK</sequence>
<dbReference type="SUPFAM" id="SSF46626">
    <property type="entry name" value="Cytochrome c"/>
    <property type="match status" value="1"/>
</dbReference>
<dbReference type="InterPro" id="IPR009056">
    <property type="entry name" value="Cyt_c-like_dom"/>
</dbReference>
<dbReference type="AlphaFoldDB" id="D5CQP3"/>
<proteinExistence type="predicted"/>
<evidence type="ECO:0000313" key="7">
    <source>
        <dbReference type="EMBL" id="ADE11279.1"/>
    </source>
</evidence>
<feature type="chain" id="PRO_5003070496" description="Cytochrome c domain-containing protein" evidence="5">
    <location>
        <begin position="18"/>
        <end position="101"/>
    </location>
</feature>